<dbReference type="GO" id="GO:0006338">
    <property type="term" value="P:chromatin remodeling"/>
    <property type="evidence" value="ECO:0007669"/>
    <property type="project" value="UniProtKB-ARBA"/>
</dbReference>
<protein>
    <recommendedName>
        <fullName evidence="5">Chromo domain-containing protein</fullName>
    </recommendedName>
</protein>
<evidence type="ECO:0000256" key="2">
    <source>
        <dbReference type="ARBA" id="ARBA00011353"/>
    </source>
</evidence>
<gene>
    <name evidence="6" type="ORF">N0V91_008991</name>
</gene>
<evidence type="ECO:0000259" key="5">
    <source>
        <dbReference type="PROSITE" id="PS50013"/>
    </source>
</evidence>
<dbReference type="InterPro" id="IPR023780">
    <property type="entry name" value="Chromo_domain"/>
</dbReference>
<comment type="subcellular location">
    <subcellularLocation>
        <location evidence="1">Nucleus</location>
    </subcellularLocation>
</comment>
<sequence length="450" mass="50231">MSIRNSRGRGRGRGRGKTMVWEWETYTPSSAVYDNIWHVRQAPVAVTPSLPSDCPIPNANTKILERRQTEDGFGRNFYLVEVTKTGAEVQTVDVSRILQYVSPDELERFENEQFRIEAEAQAIADREEEEEEIRRRMAKNARAAGSGRGGAGRGRGSRMLKGLGIDSELPTRTRGQGRGQRRGRIGRRGRGGRGGLALSRELQEEETINGEPGHTLVTSREDTTEFSSGEEEKAPQLASPNLMRSAFVANSALPLSSIPPIRPVPPPALHRGHPEVPDIGGTEPSSEVSEPSDLEDDNGHRSKRRRTESVTPQRPHQASALSPSSSQDDESGSEKDSIPPDPPSTVKAHRLRKNDSTTRAGHSMLQEPTFDTDEAENDSEDDEDAEEYVVEAIVEHYRDEEGRKSYLVKWEGYEDSHDWFPEEDHEGAAELLHEYNERVKQRGRTASRLP</sequence>
<evidence type="ECO:0000256" key="4">
    <source>
        <dbReference type="SAM" id="MobiDB-lite"/>
    </source>
</evidence>
<evidence type="ECO:0000313" key="7">
    <source>
        <dbReference type="Proteomes" id="UP001140510"/>
    </source>
</evidence>
<keyword evidence="7" id="KW-1185">Reference proteome</keyword>
<dbReference type="CDD" id="cd00024">
    <property type="entry name" value="CD_CSD"/>
    <property type="match status" value="1"/>
</dbReference>
<name>A0A9W8Z7W2_9PLEO</name>
<feature type="domain" description="Chromo" evidence="5">
    <location>
        <begin position="388"/>
        <end position="447"/>
    </location>
</feature>
<dbReference type="GO" id="GO:0005634">
    <property type="term" value="C:nucleus"/>
    <property type="evidence" value="ECO:0007669"/>
    <property type="project" value="UniProtKB-SubCell"/>
</dbReference>
<evidence type="ECO:0000256" key="1">
    <source>
        <dbReference type="ARBA" id="ARBA00004123"/>
    </source>
</evidence>
<dbReference type="EMBL" id="JAPEVA010000096">
    <property type="protein sequence ID" value="KAJ4400016.1"/>
    <property type="molecule type" value="Genomic_DNA"/>
</dbReference>
<organism evidence="6 7">
    <name type="scientific">Didymella pomorum</name>
    <dbReference type="NCBI Taxonomy" id="749634"/>
    <lineage>
        <taxon>Eukaryota</taxon>
        <taxon>Fungi</taxon>
        <taxon>Dikarya</taxon>
        <taxon>Ascomycota</taxon>
        <taxon>Pezizomycotina</taxon>
        <taxon>Dothideomycetes</taxon>
        <taxon>Pleosporomycetidae</taxon>
        <taxon>Pleosporales</taxon>
        <taxon>Pleosporineae</taxon>
        <taxon>Didymellaceae</taxon>
        <taxon>Didymella</taxon>
    </lineage>
</organism>
<dbReference type="Gene3D" id="2.40.50.40">
    <property type="match status" value="1"/>
</dbReference>
<evidence type="ECO:0000313" key="6">
    <source>
        <dbReference type="EMBL" id="KAJ4400016.1"/>
    </source>
</evidence>
<dbReference type="Pfam" id="PF00385">
    <property type="entry name" value="Chromo"/>
    <property type="match status" value="1"/>
</dbReference>
<dbReference type="InterPro" id="IPR000953">
    <property type="entry name" value="Chromo/chromo_shadow_dom"/>
</dbReference>
<dbReference type="PANTHER" id="PTHR22812">
    <property type="entry name" value="CHROMOBOX PROTEIN"/>
    <property type="match status" value="1"/>
</dbReference>
<reference evidence="6" key="1">
    <citation type="submission" date="2022-10" db="EMBL/GenBank/DDBJ databases">
        <title>Tapping the CABI collections for fungal endophytes: first genome assemblies for Collariella, Neodidymelliopsis, Ascochyta clinopodiicola, Didymella pomorum, Didymosphaeria variabile, Neocosmospora piperis and Neocucurbitaria cava.</title>
        <authorList>
            <person name="Hill R."/>
        </authorList>
    </citation>
    <scope>NUCLEOTIDE SEQUENCE</scope>
    <source>
        <strain evidence="6">IMI 355091</strain>
    </source>
</reference>
<feature type="compositionally biased region" description="Basic residues" evidence="4">
    <location>
        <begin position="179"/>
        <end position="191"/>
    </location>
</feature>
<feature type="region of interest" description="Disordered" evidence="4">
    <location>
        <begin position="126"/>
        <end position="242"/>
    </location>
</feature>
<dbReference type="InterPro" id="IPR016197">
    <property type="entry name" value="Chromo-like_dom_sf"/>
</dbReference>
<dbReference type="SMART" id="SM00298">
    <property type="entry name" value="CHROMO"/>
    <property type="match status" value="1"/>
</dbReference>
<feature type="region of interest" description="Disordered" evidence="4">
    <location>
        <begin position="255"/>
        <end position="386"/>
    </location>
</feature>
<keyword evidence="3" id="KW-0539">Nucleus</keyword>
<evidence type="ECO:0000256" key="3">
    <source>
        <dbReference type="ARBA" id="ARBA00023242"/>
    </source>
</evidence>
<comment type="subunit">
    <text evidence="2">Component of the NuA4 histone acetyltransferase complex.</text>
</comment>
<dbReference type="PROSITE" id="PS50013">
    <property type="entry name" value="CHROMO_2"/>
    <property type="match status" value="1"/>
</dbReference>
<dbReference type="AlphaFoldDB" id="A0A9W8Z7W2"/>
<dbReference type="OrthoDB" id="433924at2759"/>
<feature type="compositionally biased region" description="Acidic residues" evidence="4">
    <location>
        <begin position="370"/>
        <end position="386"/>
    </location>
</feature>
<accession>A0A9W8Z7W2</accession>
<dbReference type="SUPFAM" id="SSF54160">
    <property type="entry name" value="Chromo domain-like"/>
    <property type="match status" value="1"/>
</dbReference>
<comment type="caution">
    <text evidence="6">The sequence shown here is derived from an EMBL/GenBank/DDBJ whole genome shotgun (WGS) entry which is preliminary data.</text>
</comment>
<dbReference type="Proteomes" id="UP001140510">
    <property type="component" value="Unassembled WGS sequence"/>
</dbReference>
<proteinExistence type="predicted"/>
<dbReference type="InterPro" id="IPR051219">
    <property type="entry name" value="Heterochromatin_chromo-domain"/>
</dbReference>